<evidence type="ECO:0000313" key="3">
    <source>
        <dbReference type="EMBL" id="MFB9754370.1"/>
    </source>
</evidence>
<dbReference type="EMBL" id="JBHMAG010000015">
    <property type="protein sequence ID" value="MFB9754370.1"/>
    <property type="molecule type" value="Genomic_DNA"/>
</dbReference>
<dbReference type="PANTHER" id="PTHR38600:SF1">
    <property type="entry name" value="TRANSCRIPTIONAL REGULATORY PROTEIN"/>
    <property type="match status" value="1"/>
</dbReference>
<proteinExistence type="predicted"/>
<dbReference type="InterPro" id="IPR001845">
    <property type="entry name" value="HTH_ArsR_DNA-bd_dom"/>
</dbReference>
<dbReference type="Pfam" id="PF12840">
    <property type="entry name" value="HTH_20"/>
    <property type="match status" value="1"/>
</dbReference>
<protein>
    <submittedName>
        <fullName evidence="3">ArsR/SmtB family transcription factor</fullName>
    </submittedName>
</protein>
<dbReference type="InterPro" id="IPR036390">
    <property type="entry name" value="WH_DNA-bd_sf"/>
</dbReference>
<dbReference type="NCBIfam" id="NF033788">
    <property type="entry name" value="HTH_metalloreg"/>
    <property type="match status" value="1"/>
</dbReference>
<feature type="domain" description="HTH arsR-type" evidence="2">
    <location>
        <begin position="98"/>
        <end position="193"/>
    </location>
</feature>
<dbReference type="Gene3D" id="1.10.10.10">
    <property type="entry name" value="Winged helix-like DNA-binding domain superfamily/Winged helix DNA-binding domain"/>
    <property type="match status" value="1"/>
</dbReference>
<dbReference type="InterPro" id="IPR011991">
    <property type="entry name" value="ArsR-like_HTH"/>
</dbReference>
<accession>A0ABV5W1Z4</accession>
<organism evidence="3 4">
    <name type="scientific">Paenibacillus hodogayensis</name>
    <dbReference type="NCBI Taxonomy" id="279208"/>
    <lineage>
        <taxon>Bacteria</taxon>
        <taxon>Bacillati</taxon>
        <taxon>Bacillota</taxon>
        <taxon>Bacilli</taxon>
        <taxon>Bacillales</taxon>
        <taxon>Paenibacillaceae</taxon>
        <taxon>Paenibacillus</taxon>
    </lineage>
</organism>
<evidence type="ECO:0000313" key="4">
    <source>
        <dbReference type="Proteomes" id="UP001589619"/>
    </source>
</evidence>
<dbReference type="SMART" id="SM00418">
    <property type="entry name" value="HTH_ARSR"/>
    <property type="match status" value="1"/>
</dbReference>
<sequence>MRLRSGKLPEKSGEVQTEEMTQVKLINAKRIETKPNVKPMLIQFSPKKSRFSCAKDYRLLVLCIVKHRRLPFIDEYYLSIYLIKEMVYYQFITQSDKEEEDKKGMPADLFSALADPTRRRILEMLASSGEFSASEICDHFQISPQAVSQHLKLLREANLVHVEKRAQQRIYRLNTETMTEFEEWSRNMRARWSRRLDALDAVLKTEMKKINQNRSEKEPPS</sequence>
<reference evidence="3 4" key="1">
    <citation type="submission" date="2024-09" db="EMBL/GenBank/DDBJ databases">
        <authorList>
            <person name="Sun Q."/>
            <person name="Mori K."/>
        </authorList>
    </citation>
    <scope>NUCLEOTIDE SEQUENCE [LARGE SCALE GENOMIC DNA]</scope>
    <source>
        <strain evidence="3 4">JCM 12520</strain>
    </source>
</reference>
<dbReference type="PANTHER" id="PTHR38600">
    <property type="entry name" value="TRANSCRIPTIONAL REGULATORY PROTEIN"/>
    <property type="match status" value="1"/>
</dbReference>
<evidence type="ECO:0000256" key="1">
    <source>
        <dbReference type="ARBA" id="ARBA00023125"/>
    </source>
</evidence>
<dbReference type="PROSITE" id="PS50987">
    <property type="entry name" value="HTH_ARSR_2"/>
    <property type="match status" value="1"/>
</dbReference>
<gene>
    <name evidence="3" type="ORF">ACFFNY_22600</name>
</gene>
<keyword evidence="4" id="KW-1185">Reference proteome</keyword>
<dbReference type="CDD" id="cd00090">
    <property type="entry name" value="HTH_ARSR"/>
    <property type="match status" value="1"/>
</dbReference>
<dbReference type="PRINTS" id="PR00778">
    <property type="entry name" value="HTHARSR"/>
</dbReference>
<dbReference type="Proteomes" id="UP001589619">
    <property type="component" value="Unassembled WGS sequence"/>
</dbReference>
<evidence type="ECO:0000259" key="2">
    <source>
        <dbReference type="PROSITE" id="PS50987"/>
    </source>
</evidence>
<dbReference type="SUPFAM" id="SSF46785">
    <property type="entry name" value="Winged helix' DNA-binding domain"/>
    <property type="match status" value="1"/>
</dbReference>
<comment type="caution">
    <text evidence="3">The sequence shown here is derived from an EMBL/GenBank/DDBJ whole genome shotgun (WGS) entry which is preliminary data.</text>
</comment>
<keyword evidence="1" id="KW-0238">DNA-binding</keyword>
<dbReference type="InterPro" id="IPR036388">
    <property type="entry name" value="WH-like_DNA-bd_sf"/>
</dbReference>
<name>A0ABV5W1Z4_9BACL</name>
<dbReference type="RefSeq" id="WP_344916271.1">
    <property type="nucleotide sequence ID" value="NZ_BAAAYO010000018.1"/>
</dbReference>